<protein>
    <submittedName>
        <fullName evidence="2">Hydrophobic surface binding protein</fullName>
    </submittedName>
</protein>
<dbReference type="AlphaFoldDB" id="A0AAD6Y401"/>
<evidence type="ECO:0000313" key="2">
    <source>
        <dbReference type="EMBL" id="KAJ7200167.1"/>
    </source>
</evidence>
<feature type="signal peptide" evidence="1">
    <location>
        <begin position="1"/>
        <end position="21"/>
    </location>
</feature>
<comment type="caution">
    <text evidence="2">The sequence shown here is derived from an EMBL/GenBank/DDBJ whole genome shotgun (WGS) entry which is preliminary data.</text>
</comment>
<dbReference type="Gene3D" id="1.20.1280.140">
    <property type="match status" value="1"/>
</dbReference>
<reference evidence="2" key="1">
    <citation type="submission" date="2023-03" db="EMBL/GenBank/DDBJ databases">
        <title>Massive genome expansion in bonnet fungi (Mycena s.s.) driven by repeated elements and novel gene families across ecological guilds.</title>
        <authorList>
            <consortium name="Lawrence Berkeley National Laboratory"/>
            <person name="Harder C.B."/>
            <person name="Miyauchi S."/>
            <person name="Viragh M."/>
            <person name="Kuo A."/>
            <person name="Thoen E."/>
            <person name="Andreopoulos B."/>
            <person name="Lu D."/>
            <person name="Skrede I."/>
            <person name="Drula E."/>
            <person name="Henrissat B."/>
            <person name="Morin E."/>
            <person name="Kohler A."/>
            <person name="Barry K."/>
            <person name="LaButti K."/>
            <person name="Morin E."/>
            <person name="Salamov A."/>
            <person name="Lipzen A."/>
            <person name="Mereny Z."/>
            <person name="Hegedus B."/>
            <person name="Baldrian P."/>
            <person name="Stursova M."/>
            <person name="Weitz H."/>
            <person name="Taylor A."/>
            <person name="Grigoriev I.V."/>
            <person name="Nagy L.G."/>
            <person name="Martin F."/>
            <person name="Kauserud H."/>
        </authorList>
    </citation>
    <scope>NUCLEOTIDE SEQUENCE</scope>
    <source>
        <strain evidence="2">9144</strain>
    </source>
</reference>
<dbReference type="GO" id="GO:0005576">
    <property type="term" value="C:extracellular region"/>
    <property type="evidence" value="ECO:0007669"/>
    <property type="project" value="TreeGrafter"/>
</dbReference>
<dbReference type="Proteomes" id="UP001219525">
    <property type="component" value="Unassembled WGS sequence"/>
</dbReference>
<dbReference type="PANTHER" id="PTHR38123:SF1">
    <property type="entry name" value="HYDROPHOBIC SURFACE BINDING PROTEIN"/>
    <property type="match status" value="1"/>
</dbReference>
<accession>A0AAD6Y401</accession>
<sequence>MVQVTFSLAIISIAAAGLTRAAVLKRDAATIEADLGVLASQAATLDNAINAFPLTGGSVDDALAIHTDATTLISAVNTATGDAQAAGTLSEADGRAILAGTPSLEPLLGALQGVVAKKPAFDALPISDIDAIILQDLETLQSSLDAFGDALVNDFPADLVAEATELKDSIDNAFAPAIAAYSS</sequence>
<dbReference type="Pfam" id="PF12296">
    <property type="entry name" value="HsbA"/>
    <property type="match status" value="1"/>
</dbReference>
<dbReference type="EMBL" id="JARJCW010000064">
    <property type="protein sequence ID" value="KAJ7200167.1"/>
    <property type="molecule type" value="Genomic_DNA"/>
</dbReference>
<evidence type="ECO:0000313" key="3">
    <source>
        <dbReference type="Proteomes" id="UP001219525"/>
    </source>
</evidence>
<evidence type="ECO:0000256" key="1">
    <source>
        <dbReference type="SAM" id="SignalP"/>
    </source>
</evidence>
<keyword evidence="3" id="KW-1185">Reference proteome</keyword>
<organism evidence="2 3">
    <name type="scientific">Mycena pura</name>
    <dbReference type="NCBI Taxonomy" id="153505"/>
    <lineage>
        <taxon>Eukaryota</taxon>
        <taxon>Fungi</taxon>
        <taxon>Dikarya</taxon>
        <taxon>Basidiomycota</taxon>
        <taxon>Agaricomycotina</taxon>
        <taxon>Agaricomycetes</taxon>
        <taxon>Agaricomycetidae</taxon>
        <taxon>Agaricales</taxon>
        <taxon>Marasmiineae</taxon>
        <taxon>Mycenaceae</taxon>
        <taxon>Mycena</taxon>
    </lineage>
</organism>
<keyword evidence="1" id="KW-0732">Signal</keyword>
<proteinExistence type="predicted"/>
<feature type="chain" id="PRO_5041954367" evidence="1">
    <location>
        <begin position="22"/>
        <end position="183"/>
    </location>
</feature>
<dbReference type="InterPro" id="IPR021054">
    <property type="entry name" value="Cell_wall_mannoprotein_1"/>
</dbReference>
<gene>
    <name evidence="2" type="ORF">GGX14DRAFT_524909</name>
</gene>
<dbReference type="PANTHER" id="PTHR38123">
    <property type="entry name" value="CELL WALL SERINE-THREONINE-RICH GALACTOMANNOPROTEIN MP1 (AFU_ORTHOLOGUE AFUA_4G03240)"/>
    <property type="match status" value="1"/>
</dbReference>
<name>A0AAD6Y401_9AGAR</name>